<feature type="compositionally biased region" description="Gly residues" evidence="1">
    <location>
        <begin position="55"/>
        <end position="66"/>
    </location>
</feature>
<organism evidence="2 3">
    <name type="scientific">Leptothrix discophora</name>
    <dbReference type="NCBI Taxonomy" id="89"/>
    <lineage>
        <taxon>Bacteria</taxon>
        <taxon>Pseudomonadati</taxon>
        <taxon>Pseudomonadota</taxon>
        <taxon>Betaproteobacteria</taxon>
        <taxon>Burkholderiales</taxon>
        <taxon>Sphaerotilaceae</taxon>
        <taxon>Leptothrix</taxon>
    </lineage>
</organism>
<gene>
    <name evidence="2" type="ORF">Q8X39_02880</name>
</gene>
<proteinExistence type="predicted"/>
<evidence type="ECO:0000256" key="1">
    <source>
        <dbReference type="SAM" id="MobiDB-lite"/>
    </source>
</evidence>
<evidence type="ECO:0000313" key="2">
    <source>
        <dbReference type="EMBL" id="MDP4299564.1"/>
    </source>
</evidence>
<name>A0ABT9FZA1_LEPDI</name>
<sequence length="115" mass="12572">MCVPGLELYVYYGVDRHRIADARRAIVAAQADLRRDWPGLETRLLSRSDESAARTGGGGGGDGGGKPVTWMETYRHPAGLDAALLDALRMRLADLPPGRHADRHEERFVAFDAEG</sequence>
<dbReference type="RefSeq" id="WP_305748101.1">
    <property type="nucleotide sequence ID" value="NZ_JAUZEE010000001.1"/>
</dbReference>
<dbReference type="EMBL" id="JAUZEE010000001">
    <property type="protein sequence ID" value="MDP4299564.1"/>
    <property type="molecule type" value="Genomic_DNA"/>
</dbReference>
<accession>A0ABT9FZA1</accession>
<evidence type="ECO:0000313" key="3">
    <source>
        <dbReference type="Proteomes" id="UP001235760"/>
    </source>
</evidence>
<comment type="caution">
    <text evidence="2">The sequence shown here is derived from an EMBL/GenBank/DDBJ whole genome shotgun (WGS) entry which is preliminary data.</text>
</comment>
<reference evidence="2 3" key="1">
    <citation type="submission" date="2023-08" db="EMBL/GenBank/DDBJ databases">
        <authorList>
            <person name="Roldan D.M."/>
            <person name="Menes R.J."/>
        </authorList>
    </citation>
    <scope>NUCLEOTIDE SEQUENCE [LARGE SCALE GENOMIC DNA]</scope>
    <source>
        <strain evidence="2 3">CCM 2812</strain>
    </source>
</reference>
<keyword evidence="3" id="KW-1185">Reference proteome</keyword>
<dbReference type="Proteomes" id="UP001235760">
    <property type="component" value="Unassembled WGS sequence"/>
</dbReference>
<feature type="region of interest" description="Disordered" evidence="1">
    <location>
        <begin position="44"/>
        <end position="70"/>
    </location>
</feature>
<dbReference type="InterPro" id="IPR032556">
    <property type="entry name" value="DUF4936"/>
</dbReference>
<protein>
    <submittedName>
        <fullName evidence="2">DUF4936 family protein</fullName>
    </submittedName>
</protein>
<dbReference type="Pfam" id="PF16290">
    <property type="entry name" value="DUF4936"/>
    <property type="match status" value="1"/>
</dbReference>